<reference evidence="10 11" key="1">
    <citation type="submission" date="2014-03" db="EMBL/GenBank/DDBJ databases">
        <title>Genomics of Bifidobacteria.</title>
        <authorList>
            <person name="Ventura M."/>
            <person name="Milani C."/>
            <person name="Lugli G.A."/>
        </authorList>
    </citation>
    <scope>NUCLEOTIDE SEQUENCE [LARGE SCALE GENOMIC DNA]</scope>
    <source>
        <strain evidence="10 11">DSM 22766</strain>
    </source>
</reference>
<dbReference type="InterPro" id="IPR013785">
    <property type="entry name" value="Aldolase_TIM"/>
</dbReference>
<keyword evidence="3" id="KW-0597">Phosphoprotein</keyword>
<keyword evidence="6" id="KW-0521">NADP</keyword>
<dbReference type="InterPro" id="IPR036291">
    <property type="entry name" value="NAD(P)-bd_dom_sf"/>
</dbReference>
<keyword evidence="7 10" id="KW-0560">Oxidoreductase</keyword>
<protein>
    <submittedName>
        <fullName evidence="10">Fatty acid synthase Fas</fullName>
        <ecNumber evidence="10">1.1.1.100</ecNumber>
        <ecNumber evidence="10">2.3.1.41</ecNumber>
        <ecNumber evidence="10">2.3.1.86</ecNumber>
    </submittedName>
</protein>
<dbReference type="GO" id="GO:0004318">
    <property type="term" value="F:enoyl-[acyl-carrier-protein] reductase (NADH) activity"/>
    <property type="evidence" value="ECO:0007669"/>
    <property type="project" value="InterPro"/>
</dbReference>
<dbReference type="GO" id="GO:0004315">
    <property type="term" value="F:3-oxoacyl-[acyl-carrier-protein] synthase activity"/>
    <property type="evidence" value="ECO:0007669"/>
    <property type="project" value="UniProtKB-EC"/>
</dbReference>
<dbReference type="Pfam" id="PF00698">
    <property type="entry name" value="Acyl_transf_1"/>
    <property type="match status" value="1"/>
</dbReference>
<organism evidence="10 11">
    <name type="scientific">Bifidobacterium actinocoloniiforme DSM 22766</name>
    <dbReference type="NCBI Taxonomy" id="1437605"/>
    <lineage>
        <taxon>Bacteria</taxon>
        <taxon>Bacillati</taxon>
        <taxon>Actinomycetota</taxon>
        <taxon>Actinomycetes</taxon>
        <taxon>Bifidobacteriales</taxon>
        <taxon>Bifidobacteriaceae</taxon>
        <taxon>Bifidobacterium</taxon>
    </lineage>
</organism>
<dbReference type="SUPFAM" id="SSF54637">
    <property type="entry name" value="Thioesterase/thiol ester dehydrase-isomerase"/>
    <property type="match status" value="1"/>
</dbReference>
<dbReference type="SUPFAM" id="SSF53901">
    <property type="entry name" value="Thiolase-like"/>
    <property type="match status" value="2"/>
</dbReference>
<dbReference type="STRING" id="1437605.AB656_06625"/>
<dbReference type="PROSITE" id="PS52004">
    <property type="entry name" value="KS3_2"/>
    <property type="match status" value="1"/>
</dbReference>
<name>A0A086YYH8_9BIFI</name>
<keyword evidence="2" id="KW-0596">Phosphopantetheine</keyword>
<accession>A0A086YYH8</accession>
<dbReference type="Pfam" id="PF08354">
    <property type="entry name" value="Fas1-AflB-like_hel"/>
    <property type="match status" value="1"/>
</dbReference>
<feature type="compositionally biased region" description="Low complexity" evidence="8">
    <location>
        <begin position="1735"/>
        <end position="1751"/>
    </location>
</feature>
<feature type="region of interest" description="Disordered" evidence="8">
    <location>
        <begin position="2427"/>
        <end position="2458"/>
    </location>
</feature>
<dbReference type="KEGG" id="bact:AB656_06625"/>
<dbReference type="SMART" id="SM00827">
    <property type="entry name" value="PKS_AT"/>
    <property type="match status" value="1"/>
</dbReference>
<feature type="compositionally biased region" description="Low complexity" evidence="8">
    <location>
        <begin position="2434"/>
        <end position="2446"/>
    </location>
</feature>
<evidence type="ECO:0000256" key="4">
    <source>
        <dbReference type="ARBA" id="ARBA00022679"/>
    </source>
</evidence>
<dbReference type="InterPro" id="IPR050830">
    <property type="entry name" value="Fungal_FAS"/>
</dbReference>
<dbReference type="Pfam" id="PF01575">
    <property type="entry name" value="MaoC_dehydratas"/>
    <property type="match status" value="1"/>
</dbReference>
<gene>
    <name evidence="10" type="ORF">BACT_0158</name>
</gene>
<evidence type="ECO:0000256" key="5">
    <source>
        <dbReference type="ARBA" id="ARBA00022801"/>
    </source>
</evidence>
<proteinExistence type="inferred from homology"/>
<dbReference type="Gene3D" id="3.40.366.10">
    <property type="entry name" value="Malonyl-Coenzyme A Acyl Carrier Protein, domain 2"/>
    <property type="match status" value="2"/>
</dbReference>
<dbReference type="InterPro" id="IPR029069">
    <property type="entry name" value="HotDog_dom_sf"/>
</dbReference>
<dbReference type="EC" id="2.3.1.86" evidence="10"/>
<dbReference type="EMBL" id="JGYK01000002">
    <property type="protein sequence ID" value="KFI39328.1"/>
    <property type="molecule type" value="Genomic_DNA"/>
</dbReference>
<dbReference type="Gene3D" id="3.90.25.70">
    <property type="match status" value="1"/>
</dbReference>
<evidence type="ECO:0000256" key="8">
    <source>
        <dbReference type="SAM" id="MobiDB-lite"/>
    </source>
</evidence>
<dbReference type="InterPro" id="IPR014031">
    <property type="entry name" value="Ketoacyl_synth_C"/>
</dbReference>
<dbReference type="InterPro" id="IPR047224">
    <property type="entry name" value="FAS_alpha_su_C"/>
</dbReference>
<dbReference type="PANTHER" id="PTHR10982">
    <property type="entry name" value="MALONYL COA-ACYL CARRIER PROTEIN TRANSACYLASE"/>
    <property type="match status" value="1"/>
</dbReference>
<evidence type="ECO:0000256" key="6">
    <source>
        <dbReference type="ARBA" id="ARBA00022857"/>
    </source>
</evidence>
<dbReference type="PATRIC" id="fig|1437605.7.peg.1357"/>
<dbReference type="InterPro" id="IPR001227">
    <property type="entry name" value="Ac_transferase_dom_sf"/>
</dbReference>
<dbReference type="FunFam" id="3.40.366.10:FF:000009">
    <property type="entry name" value="Fatty acid synthase Fas"/>
    <property type="match status" value="1"/>
</dbReference>
<dbReference type="Pfam" id="PF18094">
    <property type="entry name" value="DNA_pol_B_N"/>
    <property type="match status" value="1"/>
</dbReference>
<dbReference type="OrthoDB" id="4746285at2"/>
<dbReference type="InterPro" id="IPR016039">
    <property type="entry name" value="Thiolase-like"/>
</dbReference>
<dbReference type="InterPro" id="IPR014043">
    <property type="entry name" value="Acyl_transferase_dom"/>
</dbReference>
<dbReference type="PRINTS" id="PR01483">
    <property type="entry name" value="FASYNTHASE"/>
</dbReference>
<evidence type="ECO:0000313" key="11">
    <source>
        <dbReference type="Proteomes" id="UP000029015"/>
    </source>
</evidence>
<comment type="similarity">
    <text evidence="1">Belongs to the enoyl-CoA hydratase/isomerase family.</text>
</comment>
<dbReference type="GO" id="GO:0006633">
    <property type="term" value="P:fatty acid biosynthetic process"/>
    <property type="evidence" value="ECO:0007669"/>
    <property type="project" value="InterPro"/>
</dbReference>
<evidence type="ECO:0000256" key="1">
    <source>
        <dbReference type="ARBA" id="ARBA00005254"/>
    </source>
</evidence>
<dbReference type="Gene3D" id="3.40.50.720">
    <property type="entry name" value="NAD(P)-binding Rossmann-like Domain"/>
    <property type="match status" value="1"/>
</dbReference>
<dbReference type="GO" id="GO:0004321">
    <property type="term" value="F:fatty-acyl-CoA synthase activity"/>
    <property type="evidence" value="ECO:0007669"/>
    <property type="project" value="UniProtKB-EC"/>
</dbReference>
<dbReference type="Pfam" id="PF02801">
    <property type="entry name" value="Ketoacyl-synt_C"/>
    <property type="match status" value="1"/>
</dbReference>
<evidence type="ECO:0000259" key="9">
    <source>
        <dbReference type="PROSITE" id="PS52004"/>
    </source>
</evidence>
<dbReference type="Gene3D" id="1.20.930.70">
    <property type="match status" value="1"/>
</dbReference>
<evidence type="ECO:0000256" key="2">
    <source>
        <dbReference type="ARBA" id="ARBA00022450"/>
    </source>
</evidence>
<dbReference type="InterPro" id="IPR014030">
    <property type="entry name" value="Ketoacyl_synth_N"/>
</dbReference>
<dbReference type="InterPro" id="IPR020841">
    <property type="entry name" value="PKS_Beta-ketoAc_synthase_dom"/>
</dbReference>
<dbReference type="EC" id="2.3.1.41" evidence="10"/>
<dbReference type="eggNOG" id="COG0331">
    <property type="taxonomic scope" value="Bacteria"/>
</dbReference>
<dbReference type="GO" id="GO:0016787">
    <property type="term" value="F:hydrolase activity"/>
    <property type="evidence" value="ECO:0007669"/>
    <property type="project" value="UniProtKB-KW"/>
</dbReference>
<dbReference type="SUPFAM" id="SSF51735">
    <property type="entry name" value="NAD(P)-binding Rossmann-fold domains"/>
    <property type="match status" value="1"/>
</dbReference>
<dbReference type="GO" id="GO:0004316">
    <property type="term" value="F:3-oxoacyl-[acyl-carrier-protein] reductase (NADPH) activity"/>
    <property type="evidence" value="ECO:0007669"/>
    <property type="project" value="UniProtKB-EC"/>
</dbReference>
<dbReference type="eggNOG" id="COG0304">
    <property type="taxonomic scope" value="Bacteria"/>
</dbReference>
<dbReference type="InterPro" id="IPR013565">
    <property type="entry name" value="Fas1/AflB-like_central"/>
</dbReference>
<keyword evidence="10" id="KW-0012">Acyltransferase</keyword>
<dbReference type="eggNOG" id="COG2030">
    <property type="taxonomic scope" value="Bacteria"/>
</dbReference>
<evidence type="ECO:0000313" key="10">
    <source>
        <dbReference type="EMBL" id="KFI39328.1"/>
    </source>
</evidence>
<feature type="compositionally biased region" description="Low complexity" evidence="8">
    <location>
        <begin position="1783"/>
        <end position="1801"/>
    </location>
</feature>
<keyword evidence="5" id="KW-0378">Hydrolase</keyword>
<feature type="compositionally biased region" description="Low complexity" evidence="8">
    <location>
        <begin position="1758"/>
        <end position="1775"/>
    </location>
</feature>
<dbReference type="InterPro" id="IPR016035">
    <property type="entry name" value="Acyl_Trfase/lysoPLipase"/>
</dbReference>
<dbReference type="SUPFAM" id="SSF52151">
    <property type="entry name" value="FabD/lysophospholipase-like"/>
    <property type="match status" value="2"/>
</dbReference>
<dbReference type="InterPro" id="IPR018201">
    <property type="entry name" value="Ketoacyl_synth_AS"/>
</dbReference>
<keyword evidence="11" id="KW-1185">Reference proteome</keyword>
<dbReference type="Pfam" id="PF22690">
    <property type="entry name" value="FAS_AT_central"/>
    <property type="match status" value="1"/>
</dbReference>
<dbReference type="GO" id="GO:0005835">
    <property type="term" value="C:fatty acid synthase complex"/>
    <property type="evidence" value="ECO:0007669"/>
    <property type="project" value="InterPro"/>
</dbReference>
<dbReference type="RefSeq" id="WP_033504169.1">
    <property type="nucleotide sequence ID" value="NZ_CP011786.1"/>
</dbReference>
<dbReference type="InterPro" id="IPR002539">
    <property type="entry name" value="MaoC-like_dom"/>
</dbReference>
<dbReference type="SUPFAM" id="SSF51412">
    <property type="entry name" value="Inosine monophosphate dehydrogenase (IMPDH)"/>
    <property type="match status" value="1"/>
</dbReference>
<dbReference type="Pfam" id="PF00109">
    <property type="entry name" value="ketoacyl-synt"/>
    <property type="match status" value="1"/>
</dbReference>
<keyword evidence="4 10" id="KW-0808">Transferase</keyword>
<dbReference type="Gene3D" id="3.40.47.10">
    <property type="match status" value="1"/>
</dbReference>
<dbReference type="CDD" id="cd00828">
    <property type="entry name" value="elong_cond_enzymes"/>
    <property type="match status" value="1"/>
</dbReference>
<dbReference type="PROSITE" id="PS00606">
    <property type="entry name" value="KS3_1"/>
    <property type="match status" value="1"/>
</dbReference>
<dbReference type="eggNOG" id="COG4981">
    <property type="taxonomic scope" value="Bacteria"/>
</dbReference>
<evidence type="ECO:0000256" key="7">
    <source>
        <dbReference type="ARBA" id="ARBA00023002"/>
    </source>
</evidence>
<dbReference type="GO" id="GO:0004312">
    <property type="term" value="F:fatty acid synthase activity"/>
    <property type="evidence" value="ECO:0007669"/>
    <property type="project" value="InterPro"/>
</dbReference>
<feature type="region of interest" description="Disordered" evidence="8">
    <location>
        <begin position="1735"/>
        <end position="1801"/>
    </location>
</feature>
<sequence>MTNAFFINRLADQPHALIFAGQSTPWPSALADLCQDPTLEEALKGHAESARRMLTAVAADLLATDGKPLDLFGYQPKGAKLGAAADASASVPGIALTQLGALIDLDRLGYDFASARPLAVLGHSQGIIGVHMAQAIQEAGSIQAAEGEIDRILATAMLIGAAGTRQARRLGIHAQGEATPMLSVRGATRRQVDILISRVPSPKGPIGVAVTNSDRQLVLSGYPQDLAAFEIEVGKEADRQAKMREEKVRGGTPFAPVLEYLDVSLPFHSSLMADAVDECLDWAGRCGLDADRAQLLAQEVLVNHADWAGQVRSVLESNDPSQLWLVDLGPGETVGKLVSSLTQGTGIGIVEAATAAQRAALSTLEGEPERSQDWRRFKPSVIDTPAGRRISTAFSRLTGKPPVLLAGMTPTTVEPGIVAAAANAGYWAELAGGGQVSAEVFDRHMRQLEDELDEGRTVEFNAMFMDRYLWNLQFGSQRIVSKKRESGAPIDGVVISAGIPEQDEAQALIDRLMAEGFPYVAFKPGTVDQIRQVVAIAKQVAPKPILMQVEGGAAGGHHSWESLDDLLISTYAQVRERPNIVLVAGGGIGTPERAADYISGSWSREYGMPDMPVDGVLVGTAAMTAAEACTSPEVKRALVATPGIDMSQPDPDPFAPLGERWVPSGGSVGGVSSGLSHLHADIYELENDSAVCGRLLVRVMKHPEELQDRRDEIIDALAKTAKPYFGDLEGMTYQQWAERFAELSYPWADDTYVDRFLHLLRRVEARVQPLESGEFQSIFTGHDDVSEPEQALRRLRQAYPQASETTVVPADVAWFPTLVREYPKPMPFVPVIDNDLLRWWGQDQLWQAEDPRYGADSVRAIPGPISVAGITSVDEPVASILGRFEQAALERVAGEERTKPVQAYAELACAASAEEFIRRSPHISWVGHLTNNPAYGTPMGDQHYEIRAAGASQGLERYDLDIHLDTFWDDEPGGGLDKHAVRHIVIPLTLDPRAAGSFPVVDRERLPEHVYALLEATAGIGNTAITGDRLEAMPAIEQMDDKATYPYGRAHASYTLSPSLGFDHEAVTGAALPASLTPSAIAPDALVGPAWPAIYAALGSVYVEGLPIIEGLLNAVHLDHLIELEVDEDELCRRAGQRIELTSWAEDYRESASGRVVTIHVRHQATDGTVLANEVERFAIRGRAYSDQLPQPAPDYGGIEADRVDTPRRLLRRVSVTAPTDMTAFARTSGDFNPIHTSVRGAAVSGLAAPLVHGMWLSATAQHAAQATDEQGSHYEIAGWTYNMYGMVQLGDRVEISVERVGKVRHGGLVLEVTCRIDGGIVSRGTAIARAPRSAYVYPGQGIQQQGMVLDERAKSPAAQRTWERADALTRSKLGFSILAVVRDNPKTLTAKGVTYHHPEGLLNLTQFTQVALATVAFAQTARLRESGADVWPAYFAGHSLGEYNALSSFAGVMSLETVLELVFHRGSTMHALIERDEQGRSNYRMGALRPNQFGVDDSGVKEYVESVSAECGEFLEIVNYNLAGQQYAVAGTIAGLEYLRRDSNARAKEAGGKPAFMYVPGIDVPFHSSLLRKGVPEFRDTLDALLPEHIDYSRLEGRYIPNLVARPFEMTRDFAASILGVVPSERIKAVLDDPALWDSYAADDQRLGRLLLTELLSWQFASPVRWIETQALMFGSREQGGLGVEQLVEVGLGHSPTLANMASRTLKLPDMRERQVTVYNLGRDEARVYLTDSDPAAPIADDEPIAPASPTQMEELAPASAAAAEPAPSAAEPAAPAPEPAAPAQSQQAAAPAAGASSGADVGDIPFKASDAIQALLAYSTKIRPDQIGESDTTDTLTNGVSSRRNQLLMDISSELGVASVDGAAEASMGDLSALVDSVAPNYKPFGPVLSDIVRDRIKALFGPSGIKLKQVEERVNNDWLLGPGWAAATVVSLVLDTREGSSARGGDLAQLPTQAVSTPAAAKAVIDQAVQRVAQAKGVSVALPSAGGGSGSAVVDSAALDAFAAQVTGSQGLLASTARYLLDQLGLKPAAPAPGENEDAAVVAAVDAELGSDWPQQVEPAFDERKAVLFDDRWATAREDLARIWFEGDESSQAASFLGAGPEVGAQAVWYERQAQQAGRADLAQVFTRIADEAGRDPSADPKSSRFATDVAVVTGVSDNSIAGSLTAGLLEGGATVVAVLHGLDQKSVQWAKRLYREHAVAGAKLWIVPANLSSFRDVDALVDWVGSAQRKTTGATTTILKPALEPSILLPFAAPPMHGTMADSGKLFESQARLMLWGLERMIAGFARIGADTDVDHRLHVVLPGSPNRGVFGGDGAYGEIKAALDAIVNRSRSERDWSDRVTFAHPLIGWVRGTGLMGANDPLVAAVERQGVTTYSTEQMASQLLDLCTPEARRRALQAPIQADLTGGLGKEPIDLRALKAEAAQEATDGDGSSASGSDAGATGAGSGSGQDRDRIVKALPTPHVPHQPQVDLADWKGVTARPEDQIVIVSIGEMGPWGSGRTRFEAELGIHSDGQVELSAAAVLELAWNMGLIEWQDSPKPGWYDAAGNLVPEEDIAERYHDEVVARSGIRPFDDGMGSDYKQGTDEEEADVFLDHDVVFSVPAASIAQEYVKLDPEHTGVERDEESGEWNVTRRKGSKIRVPRRATMTRTVGGQFPKGFDPVKWGIPASMVGNVDPIALWNLVTTVDAYLSAGFTPVEVLQVIHPSKLASTQGTGFGGMASMRKLYLDRYLGREIPTDILQEALPNVVAAHVMQSYIGGYGNMVQPVSACATAAVSLEEGVDKIALGKAGFVVTGAIDDIGVESVIGFGNMNATADSGEMLAKGIAPRFFSRANDRRRGGFLESQGGGTILLTRGDIALKMGLPVAGVVGYIHSFADGAHTSIPAPGLGALAAGMGGAESDLARSLAKLGVSPDEVAVVSKHDTSTNANDPNESELHNSLARAIGRTEGNPLYVISQKSLTGHAKGGACIFQINGLTQLFRSGVIPANASLDCVDPKMRRDDHLVWLEQPLRVGSIKAGLVTSLGFGHVSGIGAIVHPGAFEAAVAQSQGEQALEEWRRRANARLAAGQRRLQEGRMGRATLYESIDNRRFREDAPGYDAHEVEKAMLLNPDARLGESGYYEA</sequence>
<comment type="caution">
    <text evidence="10">The sequence shown here is derived from an EMBL/GenBank/DDBJ whole genome shotgun (WGS) entry which is preliminary data.</text>
</comment>
<dbReference type="EC" id="1.1.1.100" evidence="10"/>
<dbReference type="PANTHER" id="PTHR10982:SF21">
    <property type="entry name" value="FATTY ACID SYNTHASE SUBUNIT BETA"/>
    <property type="match status" value="1"/>
</dbReference>
<evidence type="ECO:0000256" key="3">
    <source>
        <dbReference type="ARBA" id="ARBA00022553"/>
    </source>
</evidence>
<dbReference type="Proteomes" id="UP000029015">
    <property type="component" value="Unassembled WGS sequence"/>
</dbReference>
<dbReference type="Gene3D" id="3.30.70.3330">
    <property type="match status" value="1"/>
</dbReference>
<dbReference type="InterPro" id="IPR003965">
    <property type="entry name" value="Fatty_acid_synthase"/>
</dbReference>
<dbReference type="Gene3D" id="3.20.20.70">
    <property type="entry name" value="Aldolase class I"/>
    <property type="match status" value="1"/>
</dbReference>
<dbReference type="Gene3D" id="3.10.129.10">
    <property type="entry name" value="Hotdog Thioesterase"/>
    <property type="match status" value="1"/>
</dbReference>
<feature type="domain" description="Ketosynthase family 3 (KS3)" evidence="9">
    <location>
        <begin position="2595"/>
        <end position="3043"/>
    </location>
</feature>
<dbReference type="Gene3D" id="3.30.70.3320">
    <property type="match status" value="1"/>
</dbReference>
<dbReference type="InterPro" id="IPR055118">
    <property type="entry name" value="FAS-like_AT_central"/>
</dbReference>